<keyword evidence="1" id="KW-1133">Transmembrane helix</keyword>
<reference evidence="2" key="1">
    <citation type="journal article" date="2022" name="Int. J. Mol. Sci.">
        <title>Draft Genome of Tanacetum Coccineum: Genomic Comparison of Closely Related Tanacetum-Family Plants.</title>
        <authorList>
            <person name="Yamashiro T."/>
            <person name="Shiraishi A."/>
            <person name="Nakayama K."/>
            <person name="Satake H."/>
        </authorList>
    </citation>
    <scope>NUCLEOTIDE SEQUENCE</scope>
</reference>
<comment type="caution">
    <text evidence="2">The sequence shown here is derived from an EMBL/GenBank/DDBJ whole genome shotgun (WGS) entry which is preliminary data.</text>
</comment>
<keyword evidence="1" id="KW-0812">Transmembrane</keyword>
<gene>
    <name evidence="2" type="ORF">Tco_0859679</name>
</gene>
<accession>A0ABQ5BFR7</accession>
<organism evidence="2 3">
    <name type="scientific">Tanacetum coccineum</name>
    <dbReference type="NCBI Taxonomy" id="301880"/>
    <lineage>
        <taxon>Eukaryota</taxon>
        <taxon>Viridiplantae</taxon>
        <taxon>Streptophyta</taxon>
        <taxon>Embryophyta</taxon>
        <taxon>Tracheophyta</taxon>
        <taxon>Spermatophyta</taxon>
        <taxon>Magnoliopsida</taxon>
        <taxon>eudicotyledons</taxon>
        <taxon>Gunneridae</taxon>
        <taxon>Pentapetalae</taxon>
        <taxon>asterids</taxon>
        <taxon>campanulids</taxon>
        <taxon>Asterales</taxon>
        <taxon>Asteraceae</taxon>
        <taxon>Asteroideae</taxon>
        <taxon>Anthemideae</taxon>
        <taxon>Anthemidinae</taxon>
        <taxon>Tanacetum</taxon>
    </lineage>
</organism>
<name>A0ABQ5BFR7_9ASTR</name>
<dbReference type="Proteomes" id="UP001151760">
    <property type="component" value="Unassembled WGS sequence"/>
</dbReference>
<sequence>MYVAHTEYDEHKGKIAIGRLHARVLNRGMDFRIYASDDACRFGKVDKVFLFQKFFRAPAESVEAGDICVVCGIDSIQAWKRLFVVFIYKDVPTLLSDTNLDHMQLVNIRNQRSSMEDDAEVHRVVGLVVLLLMGCLAADFAAK</sequence>
<evidence type="ECO:0000313" key="2">
    <source>
        <dbReference type="EMBL" id="GJT12637.1"/>
    </source>
</evidence>
<keyword evidence="3" id="KW-1185">Reference proteome</keyword>
<dbReference type="InterPro" id="IPR009000">
    <property type="entry name" value="Transl_B-barrel_sf"/>
</dbReference>
<reference evidence="2" key="2">
    <citation type="submission" date="2022-01" db="EMBL/GenBank/DDBJ databases">
        <authorList>
            <person name="Yamashiro T."/>
            <person name="Shiraishi A."/>
            <person name="Satake H."/>
            <person name="Nakayama K."/>
        </authorList>
    </citation>
    <scope>NUCLEOTIDE SEQUENCE</scope>
</reference>
<evidence type="ECO:0000256" key="1">
    <source>
        <dbReference type="SAM" id="Phobius"/>
    </source>
</evidence>
<dbReference type="Gene3D" id="2.40.30.10">
    <property type="entry name" value="Translation factors"/>
    <property type="match status" value="1"/>
</dbReference>
<dbReference type="SUPFAM" id="SSF50447">
    <property type="entry name" value="Translation proteins"/>
    <property type="match status" value="1"/>
</dbReference>
<feature type="transmembrane region" description="Helical" evidence="1">
    <location>
        <begin position="121"/>
        <end position="142"/>
    </location>
</feature>
<evidence type="ECO:0000313" key="3">
    <source>
        <dbReference type="Proteomes" id="UP001151760"/>
    </source>
</evidence>
<proteinExistence type="predicted"/>
<keyword evidence="1" id="KW-0472">Membrane</keyword>
<protein>
    <submittedName>
        <fullName evidence="2">Elongation factor TypA-like SVR3, chloroplastic</fullName>
    </submittedName>
</protein>
<dbReference type="EMBL" id="BQNB010013164">
    <property type="protein sequence ID" value="GJT12637.1"/>
    <property type="molecule type" value="Genomic_DNA"/>
</dbReference>